<evidence type="ECO:0000256" key="8">
    <source>
        <dbReference type="SAM" id="Phobius"/>
    </source>
</evidence>
<gene>
    <name evidence="9" type="ORF">EG19_10365</name>
</gene>
<dbReference type="SUPFAM" id="SSF82693">
    <property type="entry name" value="Multidrug efflux transporter AcrB pore domain, PN1, PN2, PC1 and PC2 subdomains"/>
    <property type="match status" value="2"/>
</dbReference>
<dbReference type="PRINTS" id="PR00702">
    <property type="entry name" value="ACRIFLAVINRP"/>
</dbReference>
<sequence length="1027" mass="110617">MLARIVEWSLKNRSLVLLATALLVVAGVAALYRLPIDAVPDITNVQVQILTKAPALGPLEMEQYVTYPIEAAMNGLPNLKEIRSVTRYGLSAVTVVFADHVNVYFARQLVSERLAQAREQIPEGFGNPELGPVSTGLGEVFMFTVEGDSFSPMERRTILDWLIAPRLRAVPGVTEVNVWGGLPKQYEVVVDPRRLVAYGLSLREVFQAVAQGTRNAGGGYIEHNQEQVVIRGEGMVGSLEDIAKIVLKTDENGVPVTVGSVAQVREGSMLRIGAATANGRGETVIGIVQMLAGENALDVATRVRRALEEIQPSLPEGLKLVPYYDRALLVRRVIATVEKNLVEGAILVVAVLFAFLGHLRAGLIVASAIPLSMLFAFLGMAQTRLSANLMSLGAIDFGLIVDGAVVLVENVLRRLGQQGSSEKDLRREVAEAAGEVVRPIAFGIGIIILVYLPILTLTGVEGKMFKPMAFTVLFALVASLLLTLTLIPVLASLWLKKIAHAQEPRFVSRLRVLYLKALSGCLRRPGLVVSGAVLAVVAGGVVAARLGAEFIPRLDEGDIAMNAVRLPSVALSEAVAGTTRIEKVLRRFPEVATVVTRLGSPELATDVMGIELADVFVILKDPRQWQTAKTKGELVERMRETLEREVPGTGFSFTQPIEMRFNELLAGVRSDVAVKLFGDDLEVLREKGEAIRRVVAAVPGAADVKLEQTAGLPVMRVRVDRDRCARYGVSVGEVLDTVEASRAGKVVGTVFEGQKRFSLVVRFSDDAARGLEALANLPVATPSGALVPLGQLAHLTLETGPAQISREAVRRRIVVEANVQGRDVASFVAEAQERLAREVSLPPGYFIRWGGQFENLEAASKRLALVVPLVLALIFAMLYFTFGSAKHAALIYLNIPMAATGGVFALALRDMPFSISAGVGFIALFGVAVLNGVVLMSQVRSLEKQGNRSVFEVLQEACGARMRPVLMTALVASLGFLPMALATGSGAEVQRPLATVVIGGLVTCTALTLFVLPTVYSVFWRVFQRAR</sequence>
<feature type="transmembrane region" description="Helical" evidence="8">
    <location>
        <begin position="993"/>
        <end position="1019"/>
    </location>
</feature>
<organism evidence="9 10">
    <name type="scientific">Thermoanaerobaculum aquaticum</name>
    <dbReference type="NCBI Taxonomy" id="1312852"/>
    <lineage>
        <taxon>Bacteria</taxon>
        <taxon>Pseudomonadati</taxon>
        <taxon>Acidobacteriota</taxon>
        <taxon>Thermoanaerobaculia</taxon>
        <taxon>Thermoanaerobaculales</taxon>
        <taxon>Thermoanaerobaculaceae</taxon>
        <taxon>Thermoanaerobaculum</taxon>
    </lineage>
</organism>
<dbReference type="Gene3D" id="3.30.2090.10">
    <property type="entry name" value="Multidrug efflux transporter AcrB TolC docking domain, DN and DC subdomains"/>
    <property type="match status" value="2"/>
</dbReference>
<keyword evidence="5 8" id="KW-0812">Transmembrane</keyword>
<dbReference type="SUPFAM" id="SSF82714">
    <property type="entry name" value="Multidrug efflux transporter AcrB TolC docking domain, DN and DC subdomains"/>
    <property type="match status" value="2"/>
</dbReference>
<evidence type="ECO:0000256" key="7">
    <source>
        <dbReference type="ARBA" id="ARBA00023136"/>
    </source>
</evidence>
<evidence type="ECO:0000256" key="4">
    <source>
        <dbReference type="ARBA" id="ARBA00022475"/>
    </source>
</evidence>
<dbReference type="Pfam" id="PF00873">
    <property type="entry name" value="ACR_tran"/>
    <property type="match status" value="1"/>
</dbReference>
<feature type="transmembrane region" description="Helical" evidence="8">
    <location>
        <begin position="913"/>
        <end position="935"/>
    </location>
</feature>
<feature type="transmembrane region" description="Helical" evidence="8">
    <location>
        <begin position="436"/>
        <end position="456"/>
    </location>
</feature>
<dbReference type="InterPro" id="IPR004763">
    <property type="entry name" value="CusA-like"/>
</dbReference>
<name>A0A062Y2C1_9BACT</name>
<evidence type="ECO:0000256" key="3">
    <source>
        <dbReference type="ARBA" id="ARBA00022448"/>
    </source>
</evidence>
<evidence type="ECO:0000256" key="5">
    <source>
        <dbReference type="ARBA" id="ARBA00022692"/>
    </source>
</evidence>
<feature type="transmembrane region" description="Helical" evidence="8">
    <location>
        <begin position="468"/>
        <end position="495"/>
    </location>
</feature>
<dbReference type="InterPro" id="IPR001036">
    <property type="entry name" value="Acrflvin-R"/>
</dbReference>
<dbReference type="GO" id="GO:0008324">
    <property type="term" value="F:monoatomic cation transmembrane transporter activity"/>
    <property type="evidence" value="ECO:0007669"/>
    <property type="project" value="InterPro"/>
</dbReference>
<dbReference type="RefSeq" id="WP_038047105.1">
    <property type="nucleotide sequence ID" value="NZ_JMFG01000006.1"/>
</dbReference>
<comment type="subcellular location">
    <subcellularLocation>
        <location evidence="1">Cell membrane</location>
        <topology evidence="1">Multi-pass membrane protein</topology>
    </subcellularLocation>
</comment>
<dbReference type="InterPro" id="IPR027463">
    <property type="entry name" value="AcrB_DN_DC_subdom"/>
</dbReference>
<dbReference type="PANTHER" id="PTHR32063:SF24">
    <property type="entry name" value="CATION EFFLUX SYSTEM (ACRB_ACRD_ACRF FAMILY)"/>
    <property type="match status" value="1"/>
</dbReference>
<keyword evidence="3" id="KW-0813">Transport</keyword>
<keyword evidence="10" id="KW-1185">Reference proteome</keyword>
<feature type="transmembrane region" description="Helical" evidence="8">
    <location>
        <begin position="863"/>
        <end position="882"/>
    </location>
</feature>
<evidence type="ECO:0000313" key="10">
    <source>
        <dbReference type="Proteomes" id="UP000027284"/>
    </source>
</evidence>
<dbReference type="GO" id="GO:0005886">
    <property type="term" value="C:plasma membrane"/>
    <property type="evidence" value="ECO:0007669"/>
    <property type="project" value="UniProtKB-SubCell"/>
</dbReference>
<feature type="transmembrane region" description="Helical" evidence="8">
    <location>
        <begin position="340"/>
        <end position="356"/>
    </location>
</feature>
<comment type="caution">
    <text evidence="9">The sequence shown here is derived from an EMBL/GenBank/DDBJ whole genome shotgun (WGS) entry which is preliminary data.</text>
</comment>
<evidence type="ECO:0000313" key="9">
    <source>
        <dbReference type="EMBL" id="KDA54561.1"/>
    </source>
</evidence>
<dbReference type="STRING" id="1312852.EG19_10365"/>
<reference evidence="9 10" key="1">
    <citation type="submission" date="2014-04" db="EMBL/GenBank/DDBJ databases">
        <title>The Genome Sequence of Thermoanaerobaculum aquaticum MP-01, The First Cultivated Group 23 Acidobacterium.</title>
        <authorList>
            <person name="Stamps B.W."/>
            <person name="Losey N.A."/>
            <person name="Lawson P.A."/>
            <person name="Stevenson B.S."/>
        </authorList>
    </citation>
    <scope>NUCLEOTIDE SEQUENCE [LARGE SCALE GENOMIC DNA]</scope>
    <source>
        <strain evidence="9 10">MP-01</strain>
    </source>
</reference>
<comment type="similarity">
    <text evidence="2">Belongs to the resistance-nodulation-cell division (RND) (TC 2.A.6) family.</text>
</comment>
<keyword evidence="6 8" id="KW-1133">Transmembrane helix</keyword>
<dbReference type="Proteomes" id="UP000027284">
    <property type="component" value="Unassembled WGS sequence"/>
</dbReference>
<protein>
    <submittedName>
        <fullName evidence="9">Cation transporter</fullName>
    </submittedName>
</protein>
<feature type="transmembrane region" description="Helical" evidence="8">
    <location>
        <begin position="363"/>
        <end position="381"/>
    </location>
</feature>
<dbReference type="SUPFAM" id="SSF82866">
    <property type="entry name" value="Multidrug efflux transporter AcrB transmembrane domain"/>
    <property type="match status" value="2"/>
</dbReference>
<dbReference type="Gene3D" id="3.30.70.1320">
    <property type="entry name" value="Multidrug efflux transporter AcrB pore domain like"/>
    <property type="match status" value="1"/>
</dbReference>
<evidence type="ECO:0000256" key="6">
    <source>
        <dbReference type="ARBA" id="ARBA00022989"/>
    </source>
</evidence>
<keyword evidence="7 8" id="KW-0472">Membrane</keyword>
<accession>A0A062Y2C1</accession>
<proteinExistence type="inferred from homology"/>
<dbReference type="GO" id="GO:0042910">
    <property type="term" value="F:xenobiotic transmembrane transporter activity"/>
    <property type="evidence" value="ECO:0007669"/>
    <property type="project" value="TreeGrafter"/>
</dbReference>
<evidence type="ECO:0000256" key="2">
    <source>
        <dbReference type="ARBA" id="ARBA00010942"/>
    </source>
</evidence>
<feature type="transmembrane region" description="Helical" evidence="8">
    <location>
        <begin position="526"/>
        <end position="546"/>
    </location>
</feature>
<dbReference type="Gene3D" id="1.20.1640.10">
    <property type="entry name" value="Multidrug efflux transporter AcrB transmembrane domain"/>
    <property type="match status" value="2"/>
</dbReference>
<dbReference type="Gene3D" id="3.30.70.1430">
    <property type="entry name" value="Multidrug efflux transporter AcrB pore domain"/>
    <property type="match status" value="2"/>
</dbReference>
<dbReference type="PANTHER" id="PTHR32063">
    <property type="match status" value="1"/>
</dbReference>
<feature type="transmembrane region" description="Helical" evidence="8">
    <location>
        <begin position="889"/>
        <end position="907"/>
    </location>
</feature>
<dbReference type="Gene3D" id="3.30.70.1440">
    <property type="entry name" value="Multidrug efflux transporter AcrB pore domain"/>
    <property type="match status" value="1"/>
</dbReference>
<dbReference type="OrthoDB" id="9757876at2"/>
<evidence type="ECO:0000256" key="1">
    <source>
        <dbReference type="ARBA" id="ARBA00004651"/>
    </source>
</evidence>
<dbReference type="EMBL" id="JMFG01000006">
    <property type="protein sequence ID" value="KDA54561.1"/>
    <property type="molecule type" value="Genomic_DNA"/>
</dbReference>
<keyword evidence="4" id="KW-1003">Cell membrane</keyword>
<dbReference type="AlphaFoldDB" id="A0A062Y2C1"/>
<feature type="transmembrane region" description="Helical" evidence="8">
    <location>
        <begin position="965"/>
        <end position="987"/>
    </location>
</feature>
<dbReference type="NCBIfam" id="TIGR00914">
    <property type="entry name" value="2A0601"/>
    <property type="match status" value="1"/>
</dbReference>